<feature type="compositionally biased region" description="Basic and acidic residues" evidence="1">
    <location>
        <begin position="1"/>
        <end position="26"/>
    </location>
</feature>
<reference evidence="2 3" key="1">
    <citation type="submission" date="2019-05" db="EMBL/GenBank/DDBJ databases">
        <title>Another draft genome of Portunus trituberculatus and its Hox gene families provides insights of decapod evolution.</title>
        <authorList>
            <person name="Jeong J.-H."/>
            <person name="Song I."/>
            <person name="Kim S."/>
            <person name="Choi T."/>
            <person name="Kim D."/>
            <person name="Ryu S."/>
            <person name="Kim W."/>
        </authorList>
    </citation>
    <scope>NUCLEOTIDE SEQUENCE [LARGE SCALE GENOMIC DNA]</scope>
    <source>
        <tissue evidence="2">Muscle</tissue>
    </source>
</reference>
<evidence type="ECO:0000256" key="1">
    <source>
        <dbReference type="SAM" id="MobiDB-lite"/>
    </source>
</evidence>
<dbReference type="AlphaFoldDB" id="A0A5B7G6K2"/>
<feature type="region of interest" description="Disordered" evidence="1">
    <location>
        <begin position="40"/>
        <end position="59"/>
    </location>
</feature>
<organism evidence="2 3">
    <name type="scientific">Portunus trituberculatus</name>
    <name type="common">Swimming crab</name>
    <name type="synonym">Neptunus trituberculatus</name>
    <dbReference type="NCBI Taxonomy" id="210409"/>
    <lineage>
        <taxon>Eukaryota</taxon>
        <taxon>Metazoa</taxon>
        <taxon>Ecdysozoa</taxon>
        <taxon>Arthropoda</taxon>
        <taxon>Crustacea</taxon>
        <taxon>Multicrustacea</taxon>
        <taxon>Malacostraca</taxon>
        <taxon>Eumalacostraca</taxon>
        <taxon>Eucarida</taxon>
        <taxon>Decapoda</taxon>
        <taxon>Pleocyemata</taxon>
        <taxon>Brachyura</taxon>
        <taxon>Eubrachyura</taxon>
        <taxon>Portunoidea</taxon>
        <taxon>Portunidae</taxon>
        <taxon>Portuninae</taxon>
        <taxon>Portunus</taxon>
    </lineage>
</organism>
<proteinExistence type="predicted"/>
<sequence length="59" mass="6795">MCRDSSDCRPMEKSSMKESSMEKSSMEESSVEEFAWTESLEKLTSSVRGTDGNYQMRKE</sequence>
<feature type="region of interest" description="Disordered" evidence="1">
    <location>
        <begin position="1"/>
        <end position="34"/>
    </location>
</feature>
<accession>A0A5B7G6K2</accession>
<keyword evidence="3" id="KW-1185">Reference proteome</keyword>
<dbReference type="EMBL" id="VSRR010012460">
    <property type="protein sequence ID" value="MPC54572.1"/>
    <property type="molecule type" value="Genomic_DNA"/>
</dbReference>
<comment type="caution">
    <text evidence="2">The sequence shown here is derived from an EMBL/GenBank/DDBJ whole genome shotgun (WGS) entry which is preliminary data.</text>
</comment>
<name>A0A5B7G6K2_PORTR</name>
<dbReference type="Proteomes" id="UP000324222">
    <property type="component" value="Unassembled WGS sequence"/>
</dbReference>
<gene>
    <name evidence="2" type="ORF">E2C01_048493</name>
</gene>
<protein>
    <submittedName>
        <fullName evidence="2">Uncharacterized protein</fullName>
    </submittedName>
</protein>
<evidence type="ECO:0000313" key="2">
    <source>
        <dbReference type="EMBL" id="MPC54572.1"/>
    </source>
</evidence>
<evidence type="ECO:0000313" key="3">
    <source>
        <dbReference type="Proteomes" id="UP000324222"/>
    </source>
</evidence>